<sequence length="163" mass="18415">MTKLKGTRIDTLVGCIAELNYEEEVSFLRHKQNDFSVMFSSRKNRSQLWLGPAAFVNHDCQPNCEFTINCDGDARMSLEARVDIKKGDEIFIFYGKHFFDANNANCECFTCELLGQGYFSQAFVECDKTAAVPNGHHNISTTTPDSRRMSTSGKIFSEVQLMS</sequence>
<organism evidence="2 3">
    <name type="scientific">Dibothriocephalus latus</name>
    <name type="common">Fish tapeworm</name>
    <name type="synonym">Diphyllobothrium latum</name>
    <dbReference type="NCBI Taxonomy" id="60516"/>
    <lineage>
        <taxon>Eukaryota</taxon>
        <taxon>Metazoa</taxon>
        <taxon>Spiralia</taxon>
        <taxon>Lophotrochozoa</taxon>
        <taxon>Platyhelminthes</taxon>
        <taxon>Cestoda</taxon>
        <taxon>Eucestoda</taxon>
        <taxon>Diphyllobothriidea</taxon>
        <taxon>Diphyllobothriidae</taxon>
        <taxon>Dibothriocephalus</taxon>
    </lineage>
</organism>
<dbReference type="Pfam" id="PF00856">
    <property type="entry name" value="SET"/>
    <property type="match status" value="1"/>
</dbReference>
<protein>
    <recommendedName>
        <fullName evidence="1">SET domain-containing protein</fullName>
    </recommendedName>
</protein>
<dbReference type="GO" id="GO:0042799">
    <property type="term" value="F:histone H4K20 methyltransferase activity"/>
    <property type="evidence" value="ECO:0007669"/>
    <property type="project" value="TreeGrafter"/>
</dbReference>
<dbReference type="InterPro" id="IPR039977">
    <property type="entry name" value="Suv4-20/Set9"/>
</dbReference>
<evidence type="ECO:0000313" key="3">
    <source>
        <dbReference type="Proteomes" id="UP000281553"/>
    </source>
</evidence>
<dbReference type="SUPFAM" id="SSF82199">
    <property type="entry name" value="SET domain"/>
    <property type="match status" value="1"/>
</dbReference>
<dbReference type="Proteomes" id="UP000281553">
    <property type="component" value="Unassembled WGS sequence"/>
</dbReference>
<proteinExistence type="predicted"/>
<dbReference type="InterPro" id="IPR001214">
    <property type="entry name" value="SET_dom"/>
</dbReference>
<feature type="non-terminal residue" evidence="2">
    <location>
        <position position="163"/>
    </location>
</feature>
<dbReference type="AlphaFoldDB" id="A0A3P7L959"/>
<reference evidence="2 3" key="1">
    <citation type="submission" date="2018-11" db="EMBL/GenBank/DDBJ databases">
        <authorList>
            <consortium name="Pathogen Informatics"/>
        </authorList>
    </citation>
    <scope>NUCLEOTIDE SEQUENCE [LARGE SCALE GENOMIC DNA]</scope>
</reference>
<dbReference type="PANTHER" id="PTHR12977:SF4">
    <property type="entry name" value="HISTONE-LYSINE N-METHYLTRANSFERASE KMT5B"/>
    <property type="match status" value="1"/>
</dbReference>
<dbReference type="InterPro" id="IPR046341">
    <property type="entry name" value="SET_dom_sf"/>
</dbReference>
<name>A0A3P7L959_DIBLA</name>
<evidence type="ECO:0000259" key="1">
    <source>
        <dbReference type="PROSITE" id="PS50280"/>
    </source>
</evidence>
<feature type="domain" description="SET" evidence="1">
    <location>
        <begin position="1"/>
        <end position="95"/>
    </location>
</feature>
<dbReference type="Gene3D" id="2.170.270.10">
    <property type="entry name" value="SET domain"/>
    <property type="match status" value="1"/>
</dbReference>
<dbReference type="EMBL" id="UYRU01055597">
    <property type="protein sequence ID" value="VDN13114.1"/>
    <property type="molecule type" value="Genomic_DNA"/>
</dbReference>
<keyword evidence="3" id="KW-1185">Reference proteome</keyword>
<evidence type="ECO:0000313" key="2">
    <source>
        <dbReference type="EMBL" id="VDN13114.1"/>
    </source>
</evidence>
<accession>A0A3P7L959</accession>
<dbReference type="OrthoDB" id="6627536at2759"/>
<gene>
    <name evidence="2" type="ORF">DILT_LOCUS8945</name>
</gene>
<dbReference type="GO" id="GO:0005634">
    <property type="term" value="C:nucleus"/>
    <property type="evidence" value="ECO:0007669"/>
    <property type="project" value="TreeGrafter"/>
</dbReference>
<dbReference type="PROSITE" id="PS50280">
    <property type="entry name" value="SET"/>
    <property type="match status" value="1"/>
</dbReference>
<dbReference type="CDD" id="cd10524">
    <property type="entry name" value="SET_Suv4-20-like"/>
    <property type="match status" value="1"/>
</dbReference>
<dbReference type="PANTHER" id="PTHR12977">
    <property type="entry name" value="SUPPRESSOR OF VARIEGATION 4-20-RELATED"/>
    <property type="match status" value="1"/>
</dbReference>